<evidence type="ECO:0000313" key="2">
    <source>
        <dbReference type="EMBL" id="VVD80258.1"/>
    </source>
</evidence>
<evidence type="ECO:0000313" key="3">
    <source>
        <dbReference type="Proteomes" id="UP000366065"/>
    </source>
</evidence>
<comment type="caution">
    <text evidence="2">The sequence shown here is derived from an EMBL/GenBank/DDBJ whole genome shotgun (WGS) entry which is preliminary data.</text>
</comment>
<gene>
    <name evidence="2" type="ORF">PCA20602_01079</name>
</gene>
<dbReference type="Gene3D" id="3.40.50.12780">
    <property type="entry name" value="N-terminal domain of ligase-like"/>
    <property type="match status" value="1"/>
</dbReference>
<dbReference type="PROSITE" id="PS00455">
    <property type="entry name" value="AMP_BINDING"/>
    <property type="match status" value="1"/>
</dbReference>
<dbReference type="SUPFAM" id="SSF56801">
    <property type="entry name" value="Acetyl-CoA synthetase-like"/>
    <property type="match status" value="1"/>
</dbReference>
<feature type="domain" description="AMP-dependent synthetase/ligase" evidence="1">
    <location>
        <begin position="51"/>
        <end position="433"/>
    </location>
</feature>
<organism evidence="2 3">
    <name type="scientific">Pandoraea capi</name>
    <dbReference type="NCBI Taxonomy" id="2508286"/>
    <lineage>
        <taxon>Bacteria</taxon>
        <taxon>Pseudomonadati</taxon>
        <taxon>Pseudomonadota</taxon>
        <taxon>Betaproteobacteria</taxon>
        <taxon>Burkholderiales</taxon>
        <taxon>Burkholderiaceae</taxon>
        <taxon>Pandoraea</taxon>
    </lineage>
</organism>
<dbReference type="PANTHER" id="PTHR24096">
    <property type="entry name" value="LONG-CHAIN-FATTY-ACID--COA LIGASE"/>
    <property type="match status" value="1"/>
</dbReference>
<keyword evidence="3" id="KW-1185">Reference proteome</keyword>
<dbReference type="RefSeq" id="WP_150720303.1">
    <property type="nucleotide sequence ID" value="NZ_CABPRV010000002.1"/>
</dbReference>
<dbReference type="InterPro" id="IPR000873">
    <property type="entry name" value="AMP-dep_synth/lig_dom"/>
</dbReference>
<dbReference type="PANTHER" id="PTHR24096:SF420">
    <property type="entry name" value="LONG-CHAIN-FATTY-ACID--COA LIGASE-RELATED"/>
    <property type="match status" value="1"/>
</dbReference>
<protein>
    <submittedName>
        <fullName evidence="2">Feruloyl-CoA synthase</fullName>
    </submittedName>
</protein>
<sequence>MDDRLSVATAGARRLARPDIEREQRADGSFVIRSRTPLGEFARSPADWLVQWAARTPDAVFVAERRQAGEGATSTDLWRRVTYREALTMARGIGQALLDLDVPRDRPVVILSDNSVNHALLVLGAMMAGRQTAIVSSAYSRVAKDMSKLHGILARLDPALVYVEDGDAYSRALDGAPIACPIVATRNARPGWLTFDSLASASASAALDTVFAQVRPEDTAKLLLTSGSTGKPKIVVNTHRMLTANQQMIAQCWHFLDEAAPIVVDWLPWSHTFGANHNFHMALRNGGAFYVDDGRPVPELIGRSVEALRDVSPTLHFNVPKGFEALAPYLEDDEDFAARFFGRLQVLFYAAASLPPAVWQRFERLASRHCDTMPFFTSAWGATETSPLITSVHFPIPGAGNIGLPTPGNELKFVPNGDKLEMRVRGPSVFRSYAGDPDATAAAFDEEGFYRTGDAGRLSDVDDPGAGVIFDGRVSEDFKLTSGTWVSVGALRLRAVTALAPYASDVVIAGHDRDEIGLLIFPSPAMRARVADVVSHPDTRQETHAGKAMAMHDDVRTHIAQALAQLAQDAGSSQRAARAAILASPPSLEQGEITDKGYVNQRAVLTLRADDVARLYSDCASVIRLAEAALTTR</sequence>
<name>A0ABY6VSA4_9BURK</name>
<proteinExistence type="predicted"/>
<accession>A0ABY6VSA4</accession>
<dbReference type="Proteomes" id="UP000366065">
    <property type="component" value="Unassembled WGS sequence"/>
</dbReference>
<reference evidence="2 3" key="1">
    <citation type="submission" date="2019-08" db="EMBL/GenBank/DDBJ databases">
        <authorList>
            <person name="Peeters C."/>
        </authorList>
    </citation>
    <scope>NUCLEOTIDE SEQUENCE [LARGE SCALE GENOMIC DNA]</scope>
    <source>
        <strain evidence="2 3">LMG 20602</strain>
    </source>
</reference>
<evidence type="ECO:0000259" key="1">
    <source>
        <dbReference type="Pfam" id="PF00501"/>
    </source>
</evidence>
<dbReference type="Pfam" id="PF00501">
    <property type="entry name" value="AMP-binding"/>
    <property type="match status" value="1"/>
</dbReference>
<dbReference type="InterPro" id="IPR020845">
    <property type="entry name" value="AMP-binding_CS"/>
</dbReference>
<dbReference type="InterPro" id="IPR042099">
    <property type="entry name" value="ANL_N_sf"/>
</dbReference>
<dbReference type="EMBL" id="CABPRV010000002">
    <property type="protein sequence ID" value="VVD80258.1"/>
    <property type="molecule type" value="Genomic_DNA"/>
</dbReference>